<dbReference type="EMBL" id="NAJO01000001">
    <property type="protein sequence ID" value="OQO14968.1"/>
    <property type="molecule type" value="Genomic_DNA"/>
</dbReference>
<feature type="compositionally biased region" description="Basic and acidic residues" evidence="8">
    <location>
        <begin position="190"/>
        <end position="205"/>
    </location>
</feature>
<evidence type="ECO:0000256" key="1">
    <source>
        <dbReference type="ARBA" id="ARBA00004123"/>
    </source>
</evidence>
<reference evidence="10" key="1">
    <citation type="submission" date="2017-03" db="EMBL/GenBank/DDBJ databases">
        <title>Genomes of endolithic fungi from Antarctica.</title>
        <authorList>
            <person name="Coleine C."/>
            <person name="Masonjones S."/>
            <person name="Stajich J.E."/>
        </authorList>
    </citation>
    <scope>NUCLEOTIDE SEQUENCE [LARGE SCALE GENOMIC DNA]</scope>
    <source>
        <strain evidence="10">CCFEE 5527</strain>
    </source>
</reference>
<feature type="compositionally biased region" description="Basic and acidic residues" evidence="8">
    <location>
        <begin position="410"/>
        <end position="420"/>
    </location>
</feature>
<dbReference type="InterPro" id="IPR000637">
    <property type="entry name" value="HMGI/Y_DNA-bd_CS"/>
</dbReference>
<evidence type="ECO:0000256" key="6">
    <source>
        <dbReference type="ARBA" id="ARBA00023242"/>
    </source>
</evidence>
<organism evidence="9 10">
    <name type="scientific">Cryoendolithus antarcticus</name>
    <dbReference type="NCBI Taxonomy" id="1507870"/>
    <lineage>
        <taxon>Eukaryota</taxon>
        <taxon>Fungi</taxon>
        <taxon>Dikarya</taxon>
        <taxon>Ascomycota</taxon>
        <taxon>Pezizomycotina</taxon>
        <taxon>Dothideomycetes</taxon>
        <taxon>Dothideomycetidae</taxon>
        <taxon>Cladosporiales</taxon>
        <taxon>Cladosporiaceae</taxon>
        <taxon>Cryoendolithus</taxon>
    </lineage>
</organism>
<evidence type="ECO:0000256" key="7">
    <source>
        <dbReference type="ARBA" id="ARBA00029496"/>
    </source>
</evidence>
<dbReference type="InParanoid" id="A0A1V8TUD9"/>
<evidence type="ECO:0000313" key="10">
    <source>
        <dbReference type="Proteomes" id="UP000192596"/>
    </source>
</evidence>
<dbReference type="InterPro" id="IPR017956">
    <property type="entry name" value="AT_hook_DNA-bd_motif"/>
</dbReference>
<evidence type="ECO:0000256" key="3">
    <source>
        <dbReference type="ARBA" id="ARBA00022763"/>
    </source>
</evidence>
<feature type="region of interest" description="Disordered" evidence="8">
    <location>
        <begin position="478"/>
        <end position="540"/>
    </location>
</feature>
<feature type="compositionally biased region" description="Polar residues" evidence="8">
    <location>
        <begin position="966"/>
        <end position="978"/>
    </location>
</feature>
<evidence type="ECO:0000256" key="2">
    <source>
        <dbReference type="ARBA" id="ARBA00006661"/>
    </source>
</evidence>
<gene>
    <name evidence="9" type="ORF">B0A48_00350</name>
</gene>
<evidence type="ECO:0000256" key="4">
    <source>
        <dbReference type="ARBA" id="ARBA00023172"/>
    </source>
</evidence>
<evidence type="ECO:0000256" key="5">
    <source>
        <dbReference type="ARBA" id="ARBA00023204"/>
    </source>
</evidence>
<dbReference type="GO" id="GO:0006310">
    <property type="term" value="P:DNA recombination"/>
    <property type="evidence" value="ECO:0007669"/>
    <property type="project" value="UniProtKB-KW"/>
</dbReference>
<feature type="region of interest" description="Disordered" evidence="8">
    <location>
        <begin position="24"/>
        <end position="104"/>
    </location>
</feature>
<name>A0A1V8TUD9_9PEZI</name>
<comment type="similarity">
    <text evidence="2">Belongs to the SLX4 family.</text>
</comment>
<evidence type="ECO:0000313" key="9">
    <source>
        <dbReference type="EMBL" id="OQO14968.1"/>
    </source>
</evidence>
<feature type="compositionally biased region" description="Basic residues" evidence="8">
    <location>
        <begin position="529"/>
        <end position="538"/>
    </location>
</feature>
<dbReference type="GO" id="GO:0006260">
    <property type="term" value="P:DNA replication"/>
    <property type="evidence" value="ECO:0007669"/>
    <property type="project" value="InterPro"/>
</dbReference>
<feature type="compositionally biased region" description="Basic and acidic residues" evidence="8">
    <location>
        <begin position="519"/>
        <end position="528"/>
    </location>
</feature>
<dbReference type="SMART" id="SM00384">
    <property type="entry name" value="AT_hook"/>
    <property type="match status" value="2"/>
</dbReference>
<evidence type="ECO:0000256" key="8">
    <source>
        <dbReference type="SAM" id="MobiDB-lite"/>
    </source>
</evidence>
<feature type="region of interest" description="Disordered" evidence="8">
    <location>
        <begin position="964"/>
        <end position="1028"/>
    </location>
</feature>
<dbReference type="GO" id="GO:0006355">
    <property type="term" value="P:regulation of DNA-templated transcription"/>
    <property type="evidence" value="ECO:0007669"/>
    <property type="project" value="InterPro"/>
</dbReference>
<dbReference type="OrthoDB" id="5349119at2759"/>
<dbReference type="GO" id="GO:0006281">
    <property type="term" value="P:DNA repair"/>
    <property type="evidence" value="ECO:0007669"/>
    <property type="project" value="UniProtKB-KW"/>
</dbReference>
<feature type="compositionally biased region" description="Polar residues" evidence="8">
    <location>
        <begin position="1018"/>
        <end position="1028"/>
    </location>
</feature>
<comment type="caution">
    <text evidence="9">The sequence shown here is derived from an EMBL/GenBank/DDBJ whole genome shotgun (WGS) entry which is preliminary data.</text>
</comment>
<keyword evidence="10" id="KW-1185">Reference proteome</keyword>
<dbReference type="PROSITE" id="PS00354">
    <property type="entry name" value="HMGI_Y"/>
    <property type="match status" value="1"/>
</dbReference>
<dbReference type="Proteomes" id="UP000192596">
    <property type="component" value="Unassembled WGS sequence"/>
</dbReference>
<keyword evidence="3" id="KW-0227">DNA damage</keyword>
<feature type="region of interest" description="Disordered" evidence="8">
    <location>
        <begin position="289"/>
        <end position="309"/>
    </location>
</feature>
<dbReference type="GO" id="GO:0033557">
    <property type="term" value="C:Slx1-Slx4 complex"/>
    <property type="evidence" value="ECO:0007669"/>
    <property type="project" value="InterPro"/>
</dbReference>
<feature type="region of interest" description="Disordered" evidence="8">
    <location>
        <begin position="128"/>
        <end position="205"/>
    </location>
</feature>
<comment type="subcellular location">
    <subcellularLocation>
        <location evidence="1">Nucleus</location>
    </subcellularLocation>
</comment>
<dbReference type="InterPro" id="IPR018574">
    <property type="entry name" value="Structure-sp_endonuc_su_Slx4"/>
</dbReference>
<keyword evidence="5" id="KW-0234">DNA repair</keyword>
<dbReference type="GO" id="GO:0003677">
    <property type="term" value="F:DNA binding"/>
    <property type="evidence" value="ECO:0007669"/>
    <property type="project" value="InterPro"/>
</dbReference>
<feature type="region of interest" description="Disordered" evidence="8">
    <location>
        <begin position="404"/>
        <end position="433"/>
    </location>
</feature>
<sequence length="1245" mass="134481">MGFTTARSLHTLFATVGDAEEDETAVAREQAATDRGKLVRPRKTSRTLGEFAKGPVSPRLAAFAHAEAQSTGTRSPHGPSALRKSTTPSVDAASPGRSRRPSISLSEFSFNGNAAPAVVSPIQLALPIKKPRKKTEPKSGTGVRPAATKKSRKPKTKSESIILNSDESDEALTAEIGDSVATVPEFEEISAEHVRNNEEPPRRTDPAIANFAFHTSALPNPMAPAEEMATTAKPKRKRTVAKKEDDGELVAKRAKVARTKSSTTDPSVGITAGSSALAELSINTIVPPAMQGSEKDVPKARKPRAKKVALPTSDLVTAGDAPELLSKQANTCKPRVRQTTEQSTYFASIAPAMASVAGAAQPQPEPIADITPEEEMNIFSQVNPELDQTLHEKPFADFLGTIESVPGEPATKDLAGEHNPSELAPTRRRSWTPTHEHQLLHNATGDISREVDADSDVDDIPERVSMAQLLQSFTYAAADGQSMPQDKRAGSVEAQPKRRKIELEDSVKMPPPPARKRKSNTDKVDKPAKKPKSPRKKPQTITALATAAYLPVIVPEIAQPTVSSYFDTVKPNSDDFRDPEKPDKGEATEVVAKIKKPRKSRAKVPNGDGTLINGGKVSKVKAKAKVKFKEVDYRPPLCTPGKANAAMMTQDFLFGTSSQLAVEESPTFIREMQLAIRQSEVHSPQRPGRRSKSEGYGTQIVTQMPGANSPTAKSYSRVPTAPHGTDLSILQAERELWCSGSRDYSEGMLEKERAFEARALLDEEPLNVTKTESEALQPLVRATIADLNAPLRTGLPLKTAEVPACIIEAVAPQQMDLLTAPGAVLDPVEHAADKPASGELQSGEPTQLADSVMIDLSYTSPIAEDSAIELPGLSKQDAAMTGMRQPLTNCDQDDDGWALLRSDISLSSEILPDIPAPPLLRHSESFSHKSHSPTTHVPIPGPPRTALRSLDANASMKVMEALPKATTLSTPRSHTSATAGVATAVKKPRGRPRKDKPLSDGATEPMKRARGRPRKDLTATNAPATSEAQLKSAAIPAFLASPPALRKQHSHPFTLSQPAEWANIDEISDLESPATPSSRRRRRATSSPPTIRPLDFSPPISPSTKAPAHAPPTSLSNAALKPTDPEWLSQIPILFPRITATITSSPPSTDLKHPSWHEKILLYDPIVLEDLTADLSAKGARISVRRPKPKVKGKKKGDEKMAGTEREWEVVEEELKGWMVQKWCEEFSICCLWREGLRGGVKGNY</sequence>
<proteinExistence type="inferred from homology"/>
<feature type="region of interest" description="Disordered" evidence="8">
    <location>
        <begin position="921"/>
        <end position="947"/>
    </location>
</feature>
<keyword evidence="4" id="KW-0233">DNA recombination</keyword>
<dbReference type="Pfam" id="PF09494">
    <property type="entry name" value="Slx4"/>
    <property type="match status" value="1"/>
</dbReference>
<feature type="region of interest" description="Disordered" evidence="8">
    <location>
        <begin position="225"/>
        <end position="249"/>
    </location>
</feature>
<keyword evidence="6" id="KW-0539">Nucleus</keyword>
<accession>A0A1V8TUD9</accession>
<protein>
    <recommendedName>
        <fullName evidence="7">Structure-specific endonuclease subunit SLX4</fullName>
    </recommendedName>
</protein>
<dbReference type="STRING" id="1507870.A0A1V8TUD9"/>
<feature type="region of interest" description="Disordered" evidence="8">
    <location>
        <begin position="1064"/>
        <end position="1120"/>
    </location>
</feature>
<dbReference type="AlphaFoldDB" id="A0A1V8TUD9"/>